<feature type="non-terminal residue" evidence="2">
    <location>
        <position position="1"/>
    </location>
</feature>
<dbReference type="EMBL" id="JACEIK010001408">
    <property type="protein sequence ID" value="MCD7469122.1"/>
    <property type="molecule type" value="Genomic_DNA"/>
</dbReference>
<proteinExistence type="predicted"/>
<feature type="region of interest" description="Disordered" evidence="1">
    <location>
        <begin position="75"/>
        <end position="94"/>
    </location>
</feature>
<feature type="compositionally biased region" description="Basic and acidic residues" evidence="1">
    <location>
        <begin position="78"/>
        <end position="88"/>
    </location>
</feature>
<gene>
    <name evidence="2" type="ORF">HAX54_007937</name>
</gene>
<evidence type="ECO:0000256" key="1">
    <source>
        <dbReference type="SAM" id="MobiDB-lite"/>
    </source>
</evidence>
<evidence type="ECO:0000313" key="2">
    <source>
        <dbReference type="EMBL" id="MCD7469122.1"/>
    </source>
</evidence>
<dbReference type="Proteomes" id="UP000823775">
    <property type="component" value="Unassembled WGS sequence"/>
</dbReference>
<name>A0ABS8TCJ9_DATST</name>
<accession>A0ABS8TCJ9</accession>
<evidence type="ECO:0000313" key="3">
    <source>
        <dbReference type="Proteomes" id="UP000823775"/>
    </source>
</evidence>
<protein>
    <submittedName>
        <fullName evidence="2">Uncharacterized protein</fullName>
    </submittedName>
</protein>
<sequence length="144" mass="15973">HPWYEPLHHEVARLLEFAQLLHNLTNHPKYTNHLGDSTPQQAICANLKISLTGEEICLVGKGEIGALSDTSGIGESLGPERSKIRASDPKTQQANKNLEWHRSNNMSGLPLELFCYNLSHLNVDTGHDASYESGHLNKDMCSAF</sequence>
<comment type="caution">
    <text evidence="2">The sequence shown here is derived from an EMBL/GenBank/DDBJ whole genome shotgun (WGS) entry which is preliminary data.</text>
</comment>
<keyword evidence="3" id="KW-1185">Reference proteome</keyword>
<reference evidence="2 3" key="1">
    <citation type="journal article" date="2021" name="BMC Genomics">
        <title>Datura genome reveals duplications of psychoactive alkaloid biosynthetic genes and high mutation rate following tissue culture.</title>
        <authorList>
            <person name="Rajewski A."/>
            <person name="Carter-House D."/>
            <person name="Stajich J."/>
            <person name="Litt A."/>
        </authorList>
    </citation>
    <scope>NUCLEOTIDE SEQUENCE [LARGE SCALE GENOMIC DNA]</scope>
    <source>
        <strain evidence="2">AR-01</strain>
    </source>
</reference>
<organism evidence="2 3">
    <name type="scientific">Datura stramonium</name>
    <name type="common">Jimsonweed</name>
    <name type="synonym">Common thornapple</name>
    <dbReference type="NCBI Taxonomy" id="4076"/>
    <lineage>
        <taxon>Eukaryota</taxon>
        <taxon>Viridiplantae</taxon>
        <taxon>Streptophyta</taxon>
        <taxon>Embryophyta</taxon>
        <taxon>Tracheophyta</taxon>
        <taxon>Spermatophyta</taxon>
        <taxon>Magnoliopsida</taxon>
        <taxon>eudicotyledons</taxon>
        <taxon>Gunneridae</taxon>
        <taxon>Pentapetalae</taxon>
        <taxon>asterids</taxon>
        <taxon>lamiids</taxon>
        <taxon>Solanales</taxon>
        <taxon>Solanaceae</taxon>
        <taxon>Solanoideae</taxon>
        <taxon>Datureae</taxon>
        <taxon>Datura</taxon>
    </lineage>
</organism>